<organism evidence="1 2">
    <name type="scientific">Spirosoma foliorum</name>
    <dbReference type="NCBI Taxonomy" id="2710596"/>
    <lineage>
        <taxon>Bacteria</taxon>
        <taxon>Pseudomonadati</taxon>
        <taxon>Bacteroidota</taxon>
        <taxon>Cytophagia</taxon>
        <taxon>Cytophagales</taxon>
        <taxon>Cytophagaceae</taxon>
        <taxon>Spirosoma</taxon>
    </lineage>
</organism>
<dbReference type="RefSeq" id="WP_182462720.1">
    <property type="nucleotide sequence ID" value="NZ_CP059732.1"/>
</dbReference>
<name>A0A7G5H2N2_9BACT</name>
<protein>
    <submittedName>
        <fullName evidence="1">Uncharacterized protein</fullName>
    </submittedName>
</protein>
<accession>A0A7G5H2N2</accession>
<evidence type="ECO:0000313" key="1">
    <source>
        <dbReference type="EMBL" id="QMW05374.1"/>
    </source>
</evidence>
<evidence type="ECO:0000313" key="2">
    <source>
        <dbReference type="Proteomes" id="UP000515369"/>
    </source>
</evidence>
<dbReference type="KEGG" id="sfol:H3H32_11015"/>
<sequence>MKPFNAKWRIETVDDFNEVASELFGEFLEGFTVDDNLIRPVREDDLVKENIAFLYTTKGQRLAERYQKRMLTVGAAHFPEDDEHGYLEVSSHLFQDA</sequence>
<dbReference type="Proteomes" id="UP000515369">
    <property type="component" value="Chromosome"/>
</dbReference>
<keyword evidence="2" id="KW-1185">Reference proteome</keyword>
<proteinExistence type="predicted"/>
<gene>
    <name evidence="1" type="ORF">H3H32_11015</name>
</gene>
<dbReference type="EMBL" id="CP059732">
    <property type="protein sequence ID" value="QMW05374.1"/>
    <property type="molecule type" value="Genomic_DNA"/>
</dbReference>
<reference evidence="1 2" key="1">
    <citation type="submission" date="2020-07" db="EMBL/GenBank/DDBJ databases">
        <title>Spirosoma foliorum sp. nov., isolated from the leaves on the Nejang mountain Korea, Republic of.</title>
        <authorList>
            <person name="Ho H."/>
            <person name="Lee Y.-J."/>
            <person name="Nurcahyanto D.-A."/>
            <person name="Kim S.-G."/>
        </authorList>
    </citation>
    <scope>NUCLEOTIDE SEQUENCE [LARGE SCALE GENOMIC DNA]</scope>
    <source>
        <strain evidence="1 2">PL0136</strain>
    </source>
</reference>
<dbReference type="AlphaFoldDB" id="A0A7G5H2N2"/>